<organism evidence="1 2">
    <name type="scientific">Eumeta variegata</name>
    <name type="common">Bagworm moth</name>
    <name type="synonym">Eumeta japonica</name>
    <dbReference type="NCBI Taxonomy" id="151549"/>
    <lineage>
        <taxon>Eukaryota</taxon>
        <taxon>Metazoa</taxon>
        <taxon>Ecdysozoa</taxon>
        <taxon>Arthropoda</taxon>
        <taxon>Hexapoda</taxon>
        <taxon>Insecta</taxon>
        <taxon>Pterygota</taxon>
        <taxon>Neoptera</taxon>
        <taxon>Endopterygota</taxon>
        <taxon>Lepidoptera</taxon>
        <taxon>Glossata</taxon>
        <taxon>Ditrysia</taxon>
        <taxon>Tineoidea</taxon>
        <taxon>Psychidae</taxon>
        <taxon>Oiketicinae</taxon>
        <taxon>Eumeta</taxon>
    </lineage>
</organism>
<dbReference type="Proteomes" id="UP000299102">
    <property type="component" value="Unassembled WGS sequence"/>
</dbReference>
<comment type="caution">
    <text evidence="1">The sequence shown here is derived from an EMBL/GenBank/DDBJ whole genome shotgun (WGS) entry which is preliminary data.</text>
</comment>
<keyword evidence="2" id="KW-1185">Reference proteome</keyword>
<dbReference type="AlphaFoldDB" id="A0A4C1YD49"/>
<protein>
    <submittedName>
        <fullName evidence="1">Uncharacterized protein</fullName>
    </submittedName>
</protein>
<reference evidence="1 2" key="1">
    <citation type="journal article" date="2019" name="Commun. Biol.">
        <title>The bagworm genome reveals a unique fibroin gene that provides high tensile strength.</title>
        <authorList>
            <person name="Kono N."/>
            <person name="Nakamura H."/>
            <person name="Ohtoshi R."/>
            <person name="Tomita M."/>
            <person name="Numata K."/>
            <person name="Arakawa K."/>
        </authorList>
    </citation>
    <scope>NUCLEOTIDE SEQUENCE [LARGE SCALE GENOMIC DNA]</scope>
</reference>
<accession>A0A4C1YD49</accession>
<evidence type="ECO:0000313" key="1">
    <source>
        <dbReference type="EMBL" id="GBP74311.1"/>
    </source>
</evidence>
<name>A0A4C1YD49_EUMVA</name>
<proteinExistence type="predicted"/>
<dbReference type="EMBL" id="BGZK01001202">
    <property type="protein sequence ID" value="GBP74311.1"/>
    <property type="molecule type" value="Genomic_DNA"/>
</dbReference>
<sequence length="115" mass="13285">MLNPERSRSQLPRSEKLRSTITKIDQIYLTATSLMHDIQRMPTVPVSWNSRKHARDHSLVVHDDFDETPVIVFVLVRGLDVVFLKEASSTRLGFELWLPCEVYVLLIFAPISRLP</sequence>
<evidence type="ECO:0000313" key="2">
    <source>
        <dbReference type="Proteomes" id="UP000299102"/>
    </source>
</evidence>
<gene>
    <name evidence="1" type="ORF">EVAR_42890_1</name>
</gene>